<gene>
    <name evidence="6" type="ORF">HYQ45_010179</name>
</gene>
<dbReference type="EC" id="3.1.1.-" evidence="5"/>
<evidence type="ECO:0000256" key="5">
    <source>
        <dbReference type="RuleBase" id="RU361238"/>
    </source>
</evidence>
<feature type="signal peptide" evidence="5">
    <location>
        <begin position="1"/>
        <end position="23"/>
    </location>
</feature>
<feature type="chain" id="PRO_5034672736" description="Carboxylic ester hydrolase" evidence="5">
    <location>
        <begin position="24"/>
        <end position="547"/>
    </location>
</feature>
<dbReference type="PANTHER" id="PTHR33938">
    <property type="entry name" value="FERULOYL ESTERASE B-RELATED"/>
    <property type="match status" value="1"/>
</dbReference>
<dbReference type="InterPro" id="IPR011118">
    <property type="entry name" value="Tannase/feruloyl_esterase"/>
</dbReference>
<dbReference type="GO" id="GO:0052689">
    <property type="term" value="F:carboxylic ester hydrolase activity"/>
    <property type="evidence" value="ECO:0007669"/>
    <property type="project" value="UniProtKB-KW"/>
</dbReference>
<evidence type="ECO:0000256" key="4">
    <source>
        <dbReference type="ARBA" id="ARBA00023157"/>
    </source>
</evidence>
<comment type="caution">
    <text evidence="6">The sequence shown here is derived from an EMBL/GenBank/DDBJ whole genome shotgun (WGS) entry which is preliminary data.</text>
</comment>
<keyword evidence="1" id="KW-0719">Serine esterase</keyword>
<accession>A0A8I3ARE3</accession>
<evidence type="ECO:0000313" key="7">
    <source>
        <dbReference type="Proteomes" id="UP000689129"/>
    </source>
</evidence>
<protein>
    <recommendedName>
        <fullName evidence="5">Carboxylic ester hydrolase</fullName>
        <ecNumber evidence="5">3.1.1.-</ecNumber>
    </recommendedName>
</protein>
<evidence type="ECO:0000313" key="6">
    <source>
        <dbReference type="EMBL" id="KAG7131131.1"/>
    </source>
</evidence>
<comment type="similarity">
    <text evidence="5">Belongs to the tannase family.</text>
</comment>
<organism evidence="6 7">
    <name type="scientific">Verticillium longisporum</name>
    <name type="common">Verticillium dahliae var. longisporum</name>
    <dbReference type="NCBI Taxonomy" id="100787"/>
    <lineage>
        <taxon>Eukaryota</taxon>
        <taxon>Fungi</taxon>
        <taxon>Dikarya</taxon>
        <taxon>Ascomycota</taxon>
        <taxon>Pezizomycotina</taxon>
        <taxon>Sordariomycetes</taxon>
        <taxon>Hypocreomycetidae</taxon>
        <taxon>Glomerellales</taxon>
        <taxon>Plectosphaerellaceae</taxon>
        <taxon>Verticillium</taxon>
    </lineage>
</organism>
<name>A0A8I3ARE3_VERLO</name>
<dbReference type="AlphaFoldDB" id="A0A8I3ARE3"/>
<reference evidence="6" key="1">
    <citation type="journal article" date="2021" name="Mol. Plant Pathol.">
        <title>A 20-kb lineage-specific genomic region tames virulence in pathogenic amphidiploid Verticillium longisporum.</title>
        <authorList>
            <person name="Harting R."/>
            <person name="Starke J."/>
            <person name="Kusch H."/>
            <person name="Poggeler S."/>
            <person name="Maurus I."/>
            <person name="Schluter R."/>
            <person name="Landesfeind M."/>
            <person name="Bulla I."/>
            <person name="Nowrousian M."/>
            <person name="de Jonge R."/>
            <person name="Stahlhut G."/>
            <person name="Hoff K.J."/>
            <person name="Asshauer K.P."/>
            <person name="Thurmer A."/>
            <person name="Stanke M."/>
            <person name="Daniel R."/>
            <person name="Morgenstern B."/>
            <person name="Thomma B.P.H.J."/>
            <person name="Kronstad J.W."/>
            <person name="Braus-Stromeyer S.A."/>
            <person name="Braus G.H."/>
        </authorList>
    </citation>
    <scope>NUCLEOTIDE SEQUENCE</scope>
    <source>
        <strain evidence="6">Vl32</strain>
    </source>
</reference>
<proteinExistence type="inferred from homology"/>
<keyword evidence="4" id="KW-1015">Disulfide bond</keyword>
<dbReference type="OrthoDB" id="3039123at2759"/>
<evidence type="ECO:0000256" key="3">
    <source>
        <dbReference type="ARBA" id="ARBA00022801"/>
    </source>
</evidence>
<dbReference type="PANTHER" id="PTHR33938:SF8">
    <property type="entry name" value="CARBOXYLIC ESTER HYDROLASE"/>
    <property type="match status" value="1"/>
</dbReference>
<sequence>MILSQPLSPLLALAFLGVQPTVGHKLRAEVLSVKSELRLDLTGSAWDAENQKLTTLGPLDFCEVNVTLTHPGANDEVTIWVWLPLKQWNGRFQGVGGGGLQAGRYSLDTLGLAVKDGYAAAATDGSAFGDGANNPDPALFLKPGVLDLERLTNFAHRALHEVAVVGKAVTAGFYDTANFYSYWTGCSTGGRQGYELAQRYPEDFDGILANAPALHWSSFVLALGWGRHAMRVTGHTPTFCAMQAFTASSIDACDALDGVQDGVISDPNACHFDPSSLVGEKVKCMDETTQVITEEDVTIATMIREGPKSSRGRKLWDGHDRGINYLGLVPAAVSGIPEAMDRLVDSWIEYFIEKDVKFDVSTLTAIDDMTDLFAVAPGTYDSIIGSNNPDLSAFRDAGGKLISWHGTADQLIMINNTIRYREQVEAVMGGADLVDDFYKFYLAPGVGHCEGEAGATPRKVLDALVAWVEKAEDPGRLSGTMKNLDGEEAERIICPYPLVPRYDGVSDPNDARSFDCATSFRPNVTRCRGLNDAACIVSGSYGSYSLI</sequence>
<dbReference type="Proteomes" id="UP000689129">
    <property type="component" value="Unassembled WGS sequence"/>
</dbReference>
<keyword evidence="2 5" id="KW-0732">Signal</keyword>
<keyword evidence="3 5" id="KW-0378">Hydrolase</keyword>
<evidence type="ECO:0000256" key="2">
    <source>
        <dbReference type="ARBA" id="ARBA00022729"/>
    </source>
</evidence>
<dbReference type="Pfam" id="PF07519">
    <property type="entry name" value="Tannase"/>
    <property type="match status" value="1"/>
</dbReference>
<evidence type="ECO:0000256" key="1">
    <source>
        <dbReference type="ARBA" id="ARBA00022487"/>
    </source>
</evidence>
<dbReference type="EMBL" id="JAEMWZ010000212">
    <property type="protein sequence ID" value="KAG7131131.1"/>
    <property type="molecule type" value="Genomic_DNA"/>
</dbReference>